<evidence type="ECO:0000313" key="2">
    <source>
        <dbReference type="Proteomes" id="UP001431192"/>
    </source>
</evidence>
<name>A0ABT2P1Q2_9GAMM</name>
<reference evidence="1" key="1">
    <citation type="submission" date="2022-09" db="EMBL/GenBank/DDBJ databases">
        <title>Shewanella sp. KJ10-1 sp.nov, isolated from marine algae.</title>
        <authorList>
            <person name="Butt M."/>
            <person name="Lee J.K."/>
            <person name="Kim J.M."/>
            <person name="Choi D.G."/>
        </authorList>
    </citation>
    <scope>NUCLEOTIDE SEQUENCE</scope>
    <source>
        <strain evidence="1">KJ10-1</strain>
    </source>
</reference>
<evidence type="ECO:0008006" key="3">
    <source>
        <dbReference type="Google" id="ProtNLM"/>
    </source>
</evidence>
<protein>
    <recommendedName>
        <fullName evidence="3">SIR2-like domain-containing protein</fullName>
    </recommendedName>
</protein>
<dbReference type="EMBL" id="JAODOQ010000001">
    <property type="protein sequence ID" value="MCT8986579.1"/>
    <property type="molecule type" value="Genomic_DNA"/>
</dbReference>
<sequence length="313" mass="36353">MGGLLFVCYKRLDLKLIDILNDESLKPALVIGNGINRYNSTKADGNNSWDRMLLELWHKHSRSAQQMSAPQGISLTEFYDALDLTKSSDEINLQKEFCGLMSCWAPKSHHVVISERAQNQGVPILTTNFEETLSSNIASDITHFDSKSFTDFYPWESYFSDHKVRDPATEFAIWHINGMQRYSRSIRLGLSHYMGSVERARRLIHKGNESRLFSGKNVDEWLGYQSWLHVVFNNDLVFIGLGLDTTEVFLRWLLIERAKYFNQFHQRRKKAYFVHANDQTLQTGQELFLNSVGIQVIHESSYDQLYRTPWELS</sequence>
<keyword evidence="2" id="KW-1185">Reference proteome</keyword>
<proteinExistence type="predicted"/>
<evidence type="ECO:0000313" key="1">
    <source>
        <dbReference type="EMBL" id="MCT8986579.1"/>
    </source>
</evidence>
<organism evidence="1 2">
    <name type="scientific">Shewanella phaeophyticola</name>
    <dbReference type="NCBI Taxonomy" id="2978345"/>
    <lineage>
        <taxon>Bacteria</taxon>
        <taxon>Pseudomonadati</taxon>
        <taxon>Pseudomonadota</taxon>
        <taxon>Gammaproteobacteria</taxon>
        <taxon>Alteromonadales</taxon>
        <taxon>Shewanellaceae</taxon>
        <taxon>Shewanella</taxon>
    </lineage>
</organism>
<comment type="caution">
    <text evidence="1">The sequence shown here is derived from an EMBL/GenBank/DDBJ whole genome shotgun (WGS) entry which is preliminary data.</text>
</comment>
<accession>A0ABT2P1Q2</accession>
<dbReference type="RefSeq" id="WP_261732969.1">
    <property type="nucleotide sequence ID" value="NZ_JAODOQ010000001.1"/>
</dbReference>
<dbReference type="Proteomes" id="UP001431192">
    <property type="component" value="Unassembled WGS sequence"/>
</dbReference>
<gene>
    <name evidence="1" type="ORF">N4T56_08900</name>
</gene>